<accession>A0ABT5LKW2</accession>
<name>A0ABT5LKW2_9GAMM</name>
<evidence type="ECO:0000313" key="2">
    <source>
        <dbReference type="Proteomes" id="UP001217178"/>
    </source>
</evidence>
<dbReference type="EMBL" id="JAQRFI010000064">
    <property type="protein sequence ID" value="MDC9591198.1"/>
    <property type="molecule type" value="Genomic_DNA"/>
</dbReference>
<protein>
    <submittedName>
        <fullName evidence="1">DUF2586 family protein</fullName>
    </submittedName>
</protein>
<keyword evidence="2" id="KW-1185">Reference proteome</keyword>
<reference evidence="1 2" key="1">
    <citation type="submission" date="2023-02" db="EMBL/GenBank/DDBJ databases">
        <title>Entomopathogenic bacteria.</title>
        <authorList>
            <person name="Machado R.A."/>
        </authorList>
    </citation>
    <scope>NUCLEOTIDE SEQUENCE [LARGE SCALE GENOMIC DNA]</scope>
    <source>
        <strain evidence="1 2">XENO-10</strain>
    </source>
</reference>
<feature type="non-terminal residue" evidence="1">
    <location>
        <position position="102"/>
    </location>
</feature>
<gene>
    <name evidence="1" type="ORF">PSI23_18365</name>
</gene>
<sequence length="102" mass="11139">MMWPHVQVNQVNQLQGETKEIERVLLFVGTGKTNVGKTIAINTQTDFDAVLGTTDTTLKRQVRAAMANAGQNWSGYVHILPELADERAFVDAIIAAQTIASV</sequence>
<dbReference type="Pfam" id="PF10758">
    <property type="entry name" value="DUF2586"/>
    <property type="match status" value="1"/>
</dbReference>
<dbReference type="InterPro" id="IPR019694">
    <property type="entry name" value="Phage_HP1_Orf23"/>
</dbReference>
<organism evidence="1 2">
    <name type="scientific">Xenorhabdus yunnanensis</name>
    <dbReference type="NCBI Taxonomy" id="3025878"/>
    <lineage>
        <taxon>Bacteria</taxon>
        <taxon>Pseudomonadati</taxon>
        <taxon>Pseudomonadota</taxon>
        <taxon>Gammaproteobacteria</taxon>
        <taxon>Enterobacterales</taxon>
        <taxon>Morganellaceae</taxon>
        <taxon>Xenorhabdus</taxon>
    </lineage>
</organism>
<comment type="caution">
    <text evidence="1">The sequence shown here is derived from an EMBL/GenBank/DDBJ whole genome shotgun (WGS) entry which is preliminary data.</text>
</comment>
<proteinExistence type="predicted"/>
<evidence type="ECO:0000313" key="1">
    <source>
        <dbReference type="EMBL" id="MDC9591198.1"/>
    </source>
</evidence>
<dbReference type="Proteomes" id="UP001217178">
    <property type="component" value="Unassembled WGS sequence"/>
</dbReference>